<organism evidence="2 3">
    <name type="scientific">Pedobacter cryotolerans</name>
    <dbReference type="NCBI Taxonomy" id="2571270"/>
    <lineage>
        <taxon>Bacteria</taxon>
        <taxon>Pseudomonadati</taxon>
        <taxon>Bacteroidota</taxon>
        <taxon>Sphingobacteriia</taxon>
        <taxon>Sphingobacteriales</taxon>
        <taxon>Sphingobacteriaceae</taxon>
        <taxon>Pedobacter</taxon>
    </lineage>
</organism>
<keyword evidence="1" id="KW-1133">Transmembrane helix</keyword>
<dbReference type="PANTHER" id="PTHR21180">
    <property type="entry name" value="ENDONUCLEASE/EXONUCLEASE/PHOSPHATASE FAMILY DOMAIN-CONTAINING PROTEIN 1"/>
    <property type="match status" value="1"/>
</dbReference>
<comment type="caution">
    <text evidence="2">The sequence shown here is derived from an EMBL/GenBank/DDBJ whole genome shotgun (WGS) entry which is preliminary data.</text>
</comment>
<evidence type="ECO:0000313" key="2">
    <source>
        <dbReference type="EMBL" id="TKB99444.1"/>
    </source>
</evidence>
<dbReference type="AlphaFoldDB" id="A0A4V5NXI6"/>
<keyword evidence="1" id="KW-0472">Membrane</keyword>
<dbReference type="InterPro" id="IPR051675">
    <property type="entry name" value="Endo/Exo/Phosphatase_dom_1"/>
</dbReference>
<dbReference type="GO" id="GO:0015627">
    <property type="term" value="C:type II protein secretion system complex"/>
    <property type="evidence" value="ECO:0007669"/>
    <property type="project" value="TreeGrafter"/>
</dbReference>
<evidence type="ECO:0008006" key="4">
    <source>
        <dbReference type="Google" id="ProtNLM"/>
    </source>
</evidence>
<name>A0A4V5NXI6_9SPHI</name>
<dbReference type="PANTHER" id="PTHR21180:SF32">
    <property type="entry name" value="ENDONUCLEASE_EXONUCLEASE_PHOSPHATASE FAMILY DOMAIN-CONTAINING PROTEIN 1"/>
    <property type="match status" value="1"/>
</dbReference>
<keyword evidence="3" id="KW-1185">Reference proteome</keyword>
<dbReference type="SUPFAM" id="SSF47781">
    <property type="entry name" value="RuvA domain 2-like"/>
    <property type="match status" value="3"/>
</dbReference>
<evidence type="ECO:0000313" key="3">
    <source>
        <dbReference type="Proteomes" id="UP000310477"/>
    </source>
</evidence>
<keyword evidence="1" id="KW-0812">Transmembrane</keyword>
<dbReference type="Pfam" id="PF12836">
    <property type="entry name" value="HHH_3"/>
    <property type="match status" value="3"/>
</dbReference>
<dbReference type="Gene3D" id="1.10.150.280">
    <property type="entry name" value="AF1531-like domain"/>
    <property type="match status" value="3"/>
</dbReference>
<dbReference type="GO" id="GO:0015628">
    <property type="term" value="P:protein secretion by the type II secretion system"/>
    <property type="evidence" value="ECO:0007669"/>
    <property type="project" value="TreeGrafter"/>
</dbReference>
<dbReference type="InterPro" id="IPR010994">
    <property type="entry name" value="RuvA_2-like"/>
</dbReference>
<protein>
    <recommendedName>
        <fullName evidence="4">Helix-hairpin-helix domain-containing protein</fullName>
    </recommendedName>
</protein>
<dbReference type="Proteomes" id="UP000310477">
    <property type="component" value="Unassembled WGS sequence"/>
</dbReference>
<reference evidence="2 3" key="1">
    <citation type="submission" date="2019-04" db="EMBL/GenBank/DDBJ databases">
        <title>Pedobacter sp. AR-2-6 sp. nov., isolated from Arctic soil.</title>
        <authorList>
            <person name="Dahal R.H."/>
            <person name="Kim D.-U."/>
        </authorList>
    </citation>
    <scope>NUCLEOTIDE SEQUENCE [LARGE SCALE GENOMIC DNA]</scope>
    <source>
        <strain evidence="2 3">AR-2-6</strain>
    </source>
</reference>
<feature type="transmembrane region" description="Helical" evidence="1">
    <location>
        <begin position="21"/>
        <end position="39"/>
    </location>
</feature>
<dbReference type="EMBL" id="SWBO01000007">
    <property type="protein sequence ID" value="TKB99444.1"/>
    <property type="molecule type" value="Genomic_DNA"/>
</dbReference>
<gene>
    <name evidence="2" type="ORF">FA045_13265</name>
</gene>
<evidence type="ECO:0000256" key="1">
    <source>
        <dbReference type="SAM" id="Phobius"/>
    </source>
</evidence>
<sequence length="309" mass="35833">MLSIKNWLNNYFGFTKRELNGLLFLMAILFLVTVLPYFYHSYFVKPVFQSTNDQLALQKLVLVNKQQSKYAYQNTQSEIEDADLKKSITLFSFDPNTIGIAEWQKLGLSAKQAQSIINYRNKGGKFYKSEDLQKMYTISAEKYQALLPYIQIKGQEFANKFEKKSDPDKVAYVKKELAIIEINGADTLQLDEIKGIGAAFARRIANYRNKLGGFYKKEQLLEVYGLDTLKYAEIKDQIKIDISNIKKININAAEFDDLKNHPYLKFKQINAIIQYRKQHGKFNSIDDLKKVLILTPQIIQNLTPYLVFQ</sequence>
<dbReference type="RefSeq" id="WP_136877562.1">
    <property type="nucleotide sequence ID" value="NZ_SWBO01000007.1"/>
</dbReference>
<dbReference type="OrthoDB" id="981124at2"/>
<accession>A0A4V5NXI6</accession>
<proteinExistence type="predicted"/>